<evidence type="ECO:0008006" key="5">
    <source>
        <dbReference type="Google" id="ProtNLM"/>
    </source>
</evidence>
<name>A0A964T7E6_9HYPH</name>
<evidence type="ECO:0000313" key="4">
    <source>
        <dbReference type="Proteomes" id="UP000773614"/>
    </source>
</evidence>
<feature type="region of interest" description="Disordered" evidence="1">
    <location>
        <begin position="34"/>
        <end position="100"/>
    </location>
</feature>
<feature type="signal peptide" evidence="2">
    <location>
        <begin position="1"/>
        <end position="23"/>
    </location>
</feature>
<dbReference type="RefSeq" id="WP_161141107.1">
    <property type="nucleotide sequence ID" value="NZ_SPKJ01000047.1"/>
</dbReference>
<feature type="compositionally biased region" description="Low complexity" evidence="1">
    <location>
        <begin position="43"/>
        <end position="56"/>
    </location>
</feature>
<dbReference type="AlphaFoldDB" id="A0A964T7E6"/>
<reference evidence="3" key="1">
    <citation type="submission" date="2019-03" db="EMBL/GenBank/DDBJ databases">
        <title>Afifella sp. nov., isolated from activated sludge.</title>
        <authorList>
            <person name="Li Q."/>
            <person name="Liu Y."/>
        </authorList>
    </citation>
    <scope>NUCLEOTIDE SEQUENCE</scope>
    <source>
        <strain evidence="3">L72</strain>
    </source>
</reference>
<feature type="chain" id="PRO_5036971152" description="Outer membrane beta-barrel protein" evidence="2">
    <location>
        <begin position="24"/>
        <end position="472"/>
    </location>
</feature>
<dbReference type="Pfam" id="PF10082">
    <property type="entry name" value="BBP2_2"/>
    <property type="match status" value="1"/>
</dbReference>
<proteinExistence type="predicted"/>
<protein>
    <recommendedName>
        <fullName evidence="5">Outer membrane beta-barrel protein</fullName>
    </recommendedName>
</protein>
<dbReference type="OrthoDB" id="7398962at2"/>
<dbReference type="Proteomes" id="UP000773614">
    <property type="component" value="Unassembled WGS sequence"/>
</dbReference>
<gene>
    <name evidence="3" type="ORF">E4O86_13680</name>
</gene>
<dbReference type="InterPro" id="IPR018759">
    <property type="entry name" value="BBP2_2"/>
</dbReference>
<comment type="caution">
    <text evidence="3">The sequence shown here is derived from an EMBL/GenBank/DDBJ whole genome shotgun (WGS) entry which is preliminary data.</text>
</comment>
<keyword evidence="4" id="KW-1185">Reference proteome</keyword>
<evidence type="ECO:0000313" key="3">
    <source>
        <dbReference type="EMBL" id="MYZ48762.1"/>
    </source>
</evidence>
<keyword evidence="2" id="KW-0732">Signal</keyword>
<accession>A0A964T7E6</accession>
<dbReference type="EMBL" id="SPKJ01000047">
    <property type="protein sequence ID" value="MYZ48762.1"/>
    <property type="molecule type" value="Genomic_DNA"/>
</dbReference>
<evidence type="ECO:0000256" key="1">
    <source>
        <dbReference type="SAM" id="MobiDB-lite"/>
    </source>
</evidence>
<feature type="compositionally biased region" description="Pro residues" evidence="1">
    <location>
        <begin position="74"/>
        <end position="85"/>
    </location>
</feature>
<organism evidence="3 4">
    <name type="scientific">Propylenella binzhouense</name>
    <dbReference type="NCBI Taxonomy" id="2555902"/>
    <lineage>
        <taxon>Bacteria</taxon>
        <taxon>Pseudomonadati</taxon>
        <taxon>Pseudomonadota</taxon>
        <taxon>Alphaproteobacteria</taxon>
        <taxon>Hyphomicrobiales</taxon>
        <taxon>Propylenellaceae</taxon>
        <taxon>Propylenella</taxon>
    </lineage>
</organism>
<evidence type="ECO:0000256" key="2">
    <source>
        <dbReference type="SAM" id="SignalP"/>
    </source>
</evidence>
<sequence>MRLRTIAIAGSLVAAGLGGSADAQSPEVDFVLRGTTSPTLLGPDPEATAAPAAEADPGSRSVPSADDPVGQPMAGPPAPDVPPLPRRALPNRAEDEEDPFAPVGVRLGTFLIRPSIEIGVSASDNASVTHDKRGGVGAVVAPDISIESDWSEHSLTARLQGTEIYYGDKELDERSGSAELRGRFDLSSRTAVEAALGYRMTLDRYTDPDIPAGAIERPANHVLDAEIGARHSFNRLTLSATGRIERSLYEDVALSGGGTASRDELDNTDYSLRLRGTYEGDTLSPFVESALGLTRYDEARDDEGLRRDTRWGELRGGLLVDLGPKLNGEVSLGYRLEDVRDPKLENLGAVVADASLMWSPRRLTEVRLDFGTDTQPTTLSGSSGSIVYSGTLTVSRAMRRALKAEAGVGLDYERFTGISQTETTYRGFLGFTYAFNRTVALVGRYEYERVDGSGPDADAAANTVSLRLRLQR</sequence>